<evidence type="ECO:0000313" key="2">
    <source>
        <dbReference type="EMBL" id="KAF4655137.1"/>
    </source>
</evidence>
<proteinExistence type="predicted"/>
<keyword evidence="1" id="KW-0732">Signal</keyword>
<comment type="caution">
    <text evidence="2">The sequence shown here is derived from an EMBL/GenBank/DDBJ whole genome shotgun (WGS) entry which is preliminary data.</text>
</comment>
<evidence type="ECO:0000313" key="3">
    <source>
        <dbReference type="Proteomes" id="UP000570595"/>
    </source>
</evidence>
<dbReference type="Proteomes" id="UP000570595">
    <property type="component" value="Unassembled WGS sequence"/>
</dbReference>
<reference evidence="2 3" key="1">
    <citation type="submission" date="2020-04" db="EMBL/GenBank/DDBJ databases">
        <title>Perkinsus olseni comparative genomics.</title>
        <authorList>
            <person name="Bogema D.R."/>
        </authorList>
    </citation>
    <scope>NUCLEOTIDE SEQUENCE [LARGE SCALE GENOMIC DNA]</scope>
    <source>
        <strain evidence="2">ATCC PRA-179</strain>
    </source>
</reference>
<organism evidence="2 3">
    <name type="scientific">Perkinsus olseni</name>
    <name type="common">Perkinsus atlanticus</name>
    <dbReference type="NCBI Taxonomy" id="32597"/>
    <lineage>
        <taxon>Eukaryota</taxon>
        <taxon>Sar</taxon>
        <taxon>Alveolata</taxon>
        <taxon>Perkinsozoa</taxon>
        <taxon>Perkinsea</taxon>
        <taxon>Perkinsida</taxon>
        <taxon>Perkinsidae</taxon>
        <taxon>Perkinsus</taxon>
    </lineage>
</organism>
<evidence type="ECO:0000256" key="1">
    <source>
        <dbReference type="SAM" id="SignalP"/>
    </source>
</evidence>
<name>A0A7J6L7G0_PEROL</name>
<sequence length="247" mass="27522">MPFASTWLLVAQAILITTAQDVGKFVYEGPLFSMTYDVNEDQEVTFTVHVPEPPLRRGDIPVGVYLSLGPYPLRSATGFTYSLDFDEAGTDALHWRVELDRFLRNTGLMDHDEVYPSDPSQDWDLTVLTYQSGDSISTNFQNAKIEFKRVAAGISYKIRSDWVVTTQAICGGPPTAKFAFKLVPDKTGPPYKHYALKPIGQGTLDDLRQQVRHLCRKDLSPSSEVVFATEKTIYIPLGGARTPLTKA</sequence>
<dbReference type="OrthoDB" id="10321736at2759"/>
<protein>
    <submittedName>
        <fullName evidence="2">Uncharacterized protein</fullName>
    </submittedName>
</protein>
<feature type="chain" id="PRO_5029768886" evidence="1">
    <location>
        <begin position="20"/>
        <end position="247"/>
    </location>
</feature>
<dbReference type="AlphaFoldDB" id="A0A7J6L7G0"/>
<dbReference type="EMBL" id="JABAHT010000484">
    <property type="protein sequence ID" value="KAF4655137.1"/>
    <property type="molecule type" value="Genomic_DNA"/>
</dbReference>
<accession>A0A7J6L7G0</accession>
<feature type="signal peptide" evidence="1">
    <location>
        <begin position="1"/>
        <end position="19"/>
    </location>
</feature>
<gene>
    <name evidence="2" type="ORF">FOZ61_007753</name>
</gene>